<sequence>MLIHYTYTVMPASGISDCGHLSGKTKNLPPLRRRKSYPLESGCFK</sequence>
<dbReference type="EMBL" id="SUQX01000020">
    <property type="protein sequence ID" value="TJX04797.1"/>
    <property type="molecule type" value="Genomic_DNA"/>
</dbReference>
<accession>A0AAX2TP12</accession>
<evidence type="ECO:0000313" key="2">
    <source>
        <dbReference type="EMBL" id="TJX04797.1"/>
    </source>
</evidence>
<organism evidence="2 3">
    <name type="scientific">Neisseria gonorrhoeae</name>
    <dbReference type="NCBI Taxonomy" id="485"/>
    <lineage>
        <taxon>Bacteria</taxon>
        <taxon>Pseudomonadati</taxon>
        <taxon>Pseudomonadota</taxon>
        <taxon>Betaproteobacteria</taxon>
        <taxon>Neisseriales</taxon>
        <taxon>Neisseriaceae</taxon>
        <taxon>Neisseria</taxon>
    </lineage>
</organism>
<gene>
    <name evidence="2" type="ORF">E8M63_09565</name>
</gene>
<protein>
    <submittedName>
        <fullName evidence="2">Twin-arginine translocation pathway signal</fullName>
    </submittedName>
</protein>
<comment type="caution">
    <text evidence="2">The sequence shown here is derived from an EMBL/GenBank/DDBJ whole genome shotgun (WGS) entry which is preliminary data.</text>
</comment>
<feature type="region of interest" description="Disordered" evidence="1">
    <location>
        <begin position="26"/>
        <end position="45"/>
    </location>
</feature>
<evidence type="ECO:0000256" key="1">
    <source>
        <dbReference type="SAM" id="MobiDB-lite"/>
    </source>
</evidence>
<dbReference type="AlphaFoldDB" id="A0AAX2TP12"/>
<evidence type="ECO:0000313" key="3">
    <source>
        <dbReference type="Proteomes" id="UP000307092"/>
    </source>
</evidence>
<dbReference type="Proteomes" id="UP000307092">
    <property type="component" value="Unassembled WGS sequence"/>
</dbReference>
<proteinExistence type="predicted"/>
<reference evidence="2 3" key="1">
    <citation type="submission" date="2019-04" db="EMBL/GenBank/DDBJ databases">
        <title>The CDC panel for molecular diagnostics of ciprofloxacin resistance and its use for research and clinical development.</title>
        <authorList>
            <person name="Liu H."/>
            <person name="Tang K."/>
            <person name="Pham C."/>
            <person name="Schmerer M."/>
        </authorList>
    </citation>
    <scope>NUCLEOTIDE SEQUENCE [LARGE SCALE GENOMIC DNA]</scope>
    <source>
        <strain evidence="2 3">LRRBGS_0742</strain>
    </source>
</reference>
<name>A0AAX2TP12_NEIGO</name>